<name>A0A086XSQ8_9RHOB</name>
<dbReference type="EMBL" id="JFZB01000029">
    <property type="protein sequence ID" value="KFI25058.1"/>
    <property type="molecule type" value="Genomic_DNA"/>
</dbReference>
<keyword evidence="3 7" id="KW-0997">Cell inner membrane</keyword>
<evidence type="ECO:0000256" key="6">
    <source>
        <dbReference type="ARBA" id="ARBA00023136"/>
    </source>
</evidence>
<accession>A0A086XSQ8</accession>
<dbReference type="STRING" id="1105367.CG50_07155"/>
<dbReference type="AlphaFoldDB" id="A0A086XSQ8"/>
<comment type="subunit">
    <text evidence="7">The complex comprises the extracytoplasmic solute receptor protein and the two transmembrane proteins.</text>
</comment>
<dbReference type="OrthoDB" id="9790209at2"/>
<evidence type="ECO:0000313" key="10">
    <source>
        <dbReference type="Proteomes" id="UP000028824"/>
    </source>
</evidence>
<feature type="transmembrane region" description="Helical" evidence="7">
    <location>
        <begin position="47"/>
        <end position="66"/>
    </location>
</feature>
<keyword evidence="10" id="KW-1185">Reference proteome</keyword>
<evidence type="ECO:0000256" key="5">
    <source>
        <dbReference type="ARBA" id="ARBA00022989"/>
    </source>
</evidence>
<dbReference type="Pfam" id="PF06808">
    <property type="entry name" value="DctM"/>
    <property type="match status" value="1"/>
</dbReference>
<dbReference type="InterPro" id="IPR010656">
    <property type="entry name" value="DctM"/>
</dbReference>
<dbReference type="RefSeq" id="WP_036638945.1">
    <property type="nucleotide sequence ID" value="NZ_JFZB01000029.1"/>
</dbReference>
<dbReference type="PANTHER" id="PTHR33362">
    <property type="entry name" value="SIALIC ACID TRAP TRANSPORTER PERMEASE PROTEIN SIAT-RELATED"/>
    <property type="match status" value="1"/>
</dbReference>
<evidence type="ECO:0000256" key="4">
    <source>
        <dbReference type="ARBA" id="ARBA00022692"/>
    </source>
</evidence>
<keyword evidence="7" id="KW-0813">Transport</keyword>
<keyword evidence="2" id="KW-1003">Cell membrane</keyword>
<feature type="transmembrane region" description="Helical" evidence="7">
    <location>
        <begin position="138"/>
        <end position="163"/>
    </location>
</feature>
<evidence type="ECO:0000256" key="7">
    <source>
        <dbReference type="RuleBase" id="RU369079"/>
    </source>
</evidence>
<feature type="transmembrane region" description="Helical" evidence="7">
    <location>
        <begin position="399"/>
        <end position="424"/>
    </location>
</feature>
<feature type="transmembrane region" description="Helical" evidence="7">
    <location>
        <begin position="351"/>
        <end position="370"/>
    </location>
</feature>
<dbReference type="NCBIfam" id="TIGR00786">
    <property type="entry name" value="dctM"/>
    <property type="match status" value="1"/>
</dbReference>
<comment type="subcellular location">
    <subcellularLocation>
        <location evidence="1 7">Cell inner membrane</location>
        <topology evidence="1 7">Multi-pass membrane protein</topology>
    </subcellularLocation>
</comment>
<dbReference type="InterPro" id="IPR004681">
    <property type="entry name" value="TRAP_DctM"/>
</dbReference>
<feature type="transmembrane region" description="Helical" evidence="7">
    <location>
        <begin position="315"/>
        <end position="339"/>
    </location>
</feature>
<comment type="caution">
    <text evidence="9">The sequence shown here is derived from an EMBL/GenBank/DDBJ whole genome shotgun (WGS) entry which is preliminary data.</text>
</comment>
<keyword evidence="5 7" id="KW-1133">Transmembrane helix</keyword>
<feature type="transmembrane region" description="Helical" evidence="7">
    <location>
        <begin position="169"/>
        <end position="192"/>
    </location>
</feature>
<evidence type="ECO:0000256" key="1">
    <source>
        <dbReference type="ARBA" id="ARBA00004429"/>
    </source>
</evidence>
<comment type="caution">
    <text evidence="7">Lacks conserved residue(s) required for the propagation of feature annotation.</text>
</comment>
<sequence>MTLLIFLGVLIACIAAGMPIAWSLMACGIALMLHLDFFNAQIISQNLLHGTDSFILLAIPFFILAGELMNRGGLSLRIIELAMAAFGHIRGGLGYVGIAASLIMASLSGSAIADSAALAAILLPMMKRAGYPPGISGGLLAAGGVTAPIIPPSIALVVYGAIANISINGLFMAAIVPGMLLGGVLVIIWYFISRRADYARLEKKSGAELRRAFVRAIAALFLPVVVIGGLRIGMFTPTEAAVIAVVYSTLVGAFVYRELDVVNFYAALIDAGRTSAVVMFLVGASMVVAWLITVANLPEQIIELLGPFMHSPRLLVLLIVIITLVLGTALDFTPMMLILMPIMVPMCQQAGIDLTYFGIVFTIAGALGMLTPPVGNVLNVVAGVGNIGLDKVTRGVMPFLLMQIALLFVLVLVPDIILVPLHVLHPTP</sequence>
<dbReference type="GO" id="GO:0005886">
    <property type="term" value="C:plasma membrane"/>
    <property type="evidence" value="ECO:0007669"/>
    <property type="project" value="UniProtKB-SubCell"/>
</dbReference>
<keyword evidence="6 7" id="KW-0472">Membrane</keyword>
<comment type="similarity">
    <text evidence="7">Belongs to the TRAP transporter large permease family.</text>
</comment>
<feature type="domain" description="TRAP C4-dicarboxylate transport system permease DctM subunit" evidence="8">
    <location>
        <begin position="7"/>
        <end position="415"/>
    </location>
</feature>
<proteinExistence type="inferred from homology"/>
<organism evidence="9 10">
    <name type="scientific">Paenirhodobacter enshiensis</name>
    <dbReference type="NCBI Taxonomy" id="1105367"/>
    <lineage>
        <taxon>Bacteria</taxon>
        <taxon>Pseudomonadati</taxon>
        <taxon>Pseudomonadota</taxon>
        <taxon>Alphaproteobacteria</taxon>
        <taxon>Rhodobacterales</taxon>
        <taxon>Rhodobacter group</taxon>
        <taxon>Paenirhodobacter</taxon>
    </lineage>
</organism>
<dbReference type="Proteomes" id="UP000028824">
    <property type="component" value="Unassembled WGS sequence"/>
</dbReference>
<reference evidence="9 10" key="1">
    <citation type="submission" date="2014-03" db="EMBL/GenBank/DDBJ databases">
        <title>Genome of Paenirhodobacter enshiensis DW2-9.</title>
        <authorList>
            <person name="Wang D."/>
            <person name="Wang G."/>
        </authorList>
    </citation>
    <scope>NUCLEOTIDE SEQUENCE [LARGE SCALE GENOMIC DNA]</scope>
    <source>
        <strain evidence="9 10">DW2-9</strain>
    </source>
</reference>
<evidence type="ECO:0000256" key="2">
    <source>
        <dbReference type="ARBA" id="ARBA00022475"/>
    </source>
</evidence>
<evidence type="ECO:0000256" key="3">
    <source>
        <dbReference type="ARBA" id="ARBA00022519"/>
    </source>
</evidence>
<evidence type="ECO:0000313" key="9">
    <source>
        <dbReference type="EMBL" id="KFI25058.1"/>
    </source>
</evidence>
<dbReference type="PIRSF" id="PIRSF006066">
    <property type="entry name" value="HI0050"/>
    <property type="match status" value="1"/>
</dbReference>
<feature type="transmembrane region" description="Helical" evidence="7">
    <location>
        <begin position="102"/>
        <end position="126"/>
    </location>
</feature>
<dbReference type="PANTHER" id="PTHR33362:SF4">
    <property type="entry name" value="2,3-DIKETO-L-GULONATE TRAP TRANSPORTER LARGE PERMEASE PROTEIN YIAN"/>
    <property type="match status" value="1"/>
</dbReference>
<feature type="transmembrane region" description="Helical" evidence="7">
    <location>
        <begin position="240"/>
        <end position="256"/>
    </location>
</feature>
<dbReference type="eggNOG" id="COG1593">
    <property type="taxonomic scope" value="Bacteria"/>
</dbReference>
<feature type="transmembrane region" description="Helical" evidence="7">
    <location>
        <begin position="213"/>
        <end position="234"/>
    </location>
</feature>
<gene>
    <name evidence="9" type="ORF">CG50_07155</name>
</gene>
<protein>
    <recommendedName>
        <fullName evidence="7">TRAP transporter large permease protein</fullName>
    </recommendedName>
</protein>
<comment type="function">
    <text evidence="7">Part of the tripartite ATP-independent periplasmic (TRAP) transport system.</text>
</comment>
<feature type="transmembrane region" description="Helical" evidence="7">
    <location>
        <begin position="276"/>
        <end position="295"/>
    </location>
</feature>
<evidence type="ECO:0000259" key="8">
    <source>
        <dbReference type="Pfam" id="PF06808"/>
    </source>
</evidence>
<dbReference type="GO" id="GO:0022857">
    <property type="term" value="F:transmembrane transporter activity"/>
    <property type="evidence" value="ECO:0007669"/>
    <property type="project" value="UniProtKB-UniRule"/>
</dbReference>
<keyword evidence="4 7" id="KW-0812">Transmembrane</keyword>